<evidence type="ECO:0000256" key="3">
    <source>
        <dbReference type="ARBA" id="ARBA00022989"/>
    </source>
</evidence>
<dbReference type="Gene3D" id="1.10.3430.10">
    <property type="entry name" value="Ammonium transporter AmtB like domains"/>
    <property type="match status" value="1"/>
</dbReference>
<feature type="transmembrane region" description="Helical" evidence="5">
    <location>
        <begin position="53"/>
        <end position="73"/>
    </location>
</feature>
<evidence type="ECO:0000313" key="7">
    <source>
        <dbReference type="EMBL" id="KAF1800116.1"/>
    </source>
</evidence>
<keyword evidence="2 5" id="KW-0812">Transmembrane</keyword>
<evidence type="ECO:0000256" key="1">
    <source>
        <dbReference type="ARBA" id="ARBA00004141"/>
    </source>
</evidence>
<evidence type="ECO:0000259" key="6">
    <source>
        <dbReference type="Pfam" id="PF00909"/>
    </source>
</evidence>
<dbReference type="InterPro" id="IPR024041">
    <property type="entry name" value="NH4_transpt_AmtB-like_dom"/>
</dbReference>
<evidence type="ECO:0000256" key="2">
    <source>
        <dbReference type="ARBA" id="ARBA00022692"/>
    </source>
</evidence>
<evidence type="ECO:0000256" key="4">
    <source>
        <dbReference type="ARBA" id="ARBA00023136"/>
    </source>
</evidence>
<comment type="caution">
    <text evidence="7">The sequence shown here is derived from an EMBL/GenBank/DDBJ whole genome shotgun (WGS) entry which is preliminary data.</text>
</comment>
<reference evidence="7 8" key="1">
    <citation type="submission" date="2019-09" db="EMBL/GenBank/DDBJ databases">
        <authorList>
            <consortium name="DOE Joint Genome Institute"/>
            <person name="Mondo S.J."/>
            <person name="Navarro-Mendoza M.I."/>
            <person name="Perez-Arques C."/>
            <person name="Panchal S."/>
            <person name="Nicolas F.E."/>
            <person name="Ganguly P."/>
            <person name="Pangilinan J."/>
            <person name="Grigoriev I."/>
            <person name="Heitman J."/>
            <person name="Sanya K."/>
            <person name="Garre V."/>
        </authorList>
    </citation>
    <scope>NUCLEOTIDE SEQUENCE [LARGE SCALE GENOMIC DNA]</scope>
    <source>
        <strain evidence="7 8">MU402</strain>
    </source>
</reference>
<dbReference type="Pfam" id="PF00909">
    <property type="entry name" value="Ammonium_transp"/>
    <property type="match status" value="1"/>
</dbReference>
<dbReference type="Proteomes" id="UP000469890">
    <property type="component" value="Unassembled WGS sequence"/>
</dbReference>
<evidence type="ECO:0000313" key="8">
    <source>
        <dbReference type="Proteomes" id="UP000469890"/>
    </source>
</evidence>
<dbReference type="AlphaFoldDB" id="A0A8H4EZA1"/>
<proteinExistence type="predicted"/>
<evidence type="ECO:0000256" key="5">
    <source>
        <dbReference type="SAM" id="Phobius"/>
    </source>
</evidence>
<dbReference type="SUPFAM" id="SSF111352">
    <property type="entry name" value="Ammonium transporter"/>
    <property type="match status" value="1"/>
</dbReference>
<accession>A0A8H4EZA1</accession>
<keyword evidence="4 5" id="KW-0472">Membrane</keyword>
<comment type="subcellular location">
    <subcellularLocation>
        <location evidence="1">Membrane</location>
        <topology evidence="1">Multi-pass membrane protein</topology>
    </subcellularLocation>
</comment>
<dbReference type="GO" id="GO:0008519">
    <property type="term" value="F:ammonium channel activity"/>
    <property type="evidence" value="ECO:0007669"/>
    <property type="project" value="InterPro"/>
</dbReference>
<protein>
    <recommendedName>
        <fullName evidence="6">Ammonium transporter AmtB-like domain-containing protein</fullName>
    </recommendedName>
</protein>
<organism evidence="7 8">
    <name type="scientific">Mucor circinelloides f. lusitanicus</name>
    <name type="common">Mucor racemosus var. lusitanicus</name>
    <dbReference type="NCBI Taxonomy" id="29924"/>
    <lineage>
        <taxon>Eukaryota</taxon>
        <taxon>Fungi</taxon>
        <taxon>Fungi incertae sedis</taxon>
        <taxon>Mucoromycota</taxon>
        <taxon>Mucoromycotina</taxon>
        <taxon>Mucoromycetes</taxon>
        <taxon>Mucorales</taxon>
        <taxon>Mucorineae</taxon>
        <taxon>Mucoraceae</taxon>
        <taxon>Mucor</taxon>
    </lineage>
</organism>
<dbReference type="EMBL" id="JAAECE010000006">
    <property type="protein sequence ID" value="KAF1800116.1"/>
    <property type="molecule type" value="Genomic_DNA"/>
</dbReference>
<feature type="transmembrane region" description="Helical" evidence="5">
    <location>
        <begin position="23"/>
        <end position="44"/>
    </location>
</feature>
<keyword evidence="3 5" id="KW-1133">Transmembrane helix</keyword>
<name>A0A8H4EZA1_MUCCL</name>
<dbReference type="GO" id="GO:0016020">
    <property type="term" value="C:membrane"/>
    <property type="evidence" value="ECO:0007669"/>
    <property type="project" value="UniProtKB-SubCell"/>
</dbReference>
<feature type="domain" description="Ammonium transporter AmtB-like" evidence="6">
    <location>
        <begin position="25"/>
        <end position="71"/>
    </location>
</feature>
<gene>
    <name evidence="7" type="ORF">FB192DRAFT_1390099</name>
</gene>
<sequence>MSSQADLVQQAATTTTTYDAGNIGFTLFSMALVWLMIPGIGYFYSGMAREKNALSLIVCSVLSLVVVSVQVTISMRTPSDIHILTYYPYSGSFGDLA</sequence>
<dbReference type="InterPro" id="IPR029020">
    <property type="entry name" value="Ammonium/urea_transptr"/>
</dbReference>